<accession>A0AAE0CPD0</accession>
<proteinExistence type="predicted"/>
<feature type="domain" description="Glycosyl-hydrolase family 116 N-terminal" evidence="1">
    <location>
        <begin position="14"/>
        <end position="132"/>
    </location>
</feature>
<gene>
    <name evidence="2" type="ORF">Ddye_005027</name>
</gene>
<evidence type="ECO:0000313" key="2">
    <source>
        <dbReference type="EMBL" id="KAK2658494.1"/>
    </source>
</evidence>
<dbReference type="InterPro" id="IPR024462">
    <property type="entry name" value="GH116_N"/>
</dbReference>
<evidence type="ECO:0000313" key="3">
    <source>
        <dbReference type="Proteomes" id="UP001280121"/>
    </source>
</evidence>
<dbReference type="EMBL" id="JANJYI010000002">
    <property type="protein sequence ID" value="KAK2658494.1"/>
    <property type="molecule type" value="Genomic_DNA"/>
</dbReference>
<dbReference type="Pfam" id="PF12215">
    <property type="entry name" value="Glyco_hydr_116N"/>
    <property type="match status" value="1"/>
</dbReference>
<dbReference type="AlphaFoldDB" id="A0AAE0CPD0"/>
<dbReference type="PANTHER" id="PTHR12654:SF25">
    <property type="entry name" value="NON-LYSOSOMAL GLUCOSYLCERAMIDASE"/>
    <property type="match status" value="1"/>
</dbReference>
<dbReference type="Proteomes" id="UP001280121">
    <property type="component" value="Unassembled WGS sequence"/>
</dbReference>
<sequence length="132" mass="14536">MLPCFLHGLTKDGARGVTLHHKTANGHPPVTFAIAAEETADVHVSECPCFLISGKSDEITAKDMWNEIKKHRSFDHVDSNETSTSKPGSSIGTAVAATLTIPSGSTRTVTFSLAWDCPEIRFYKKTYHRRYT</sequence>
<organism evidence="2 3">
    <name type="scientific">Dipteronia dyeriana</name>
    <dbReference type="NCBI Taxonomy" id="168575"/>
    <lineage>
        <taxon>Eukaryota</taxon>
        <taxon>Viridiplantae</taxon>
        <taxon>Streptophyta</taxon>
        <taxon>Embryophyta</taxon>
        <taxon>Tracheophyta</taxon>
        <taxon>Spermatophyta</taxon>
        <taxon>Magnoliopsida</taxon>
        <taxon>eudicotyledons</taxon>
        <taxon>Gunneridae</taxon>
        <taxon>Pentapetalae</taxon>
        <taxon>rosids</taxon>
        <taxon>malvids</taxon>
        <taxon>Sapindales</taxon>
        <taxon>Sapindaceae</taxon>
        <taxon>Hippocastanoideae</taxon>
        <taxon>Acereae</taxon>
        <taxon>Dipteronia</taxon>
    </lineage>
</organism>
<comment type="caution">
    <text evidence="2">The sequence shown here is derived from an EMBL/GenBank/DDBJ whole genome shotgun (WGS) entry which is preliminary data.</text>
</comment>
<dbReference type="PANTHER" id="PTHR12654">
    <property type="entry name" value="BILE ACID BETA-GLUCOSIDASE-RELATED"/>
    <property type="match status" value="1"/>
</dbReference>
<name>A0AAE0CPD0_9ROSI</name>
<keyword evidence="3" id="KW-1185">Reference proteome</keyword>
<dbReference type="GO" id="GO:0008422">
    <property type="term" value="F:beta-glucosidase activity"/>
    <property type="evidence" value="ECO:0007669"/>
    <property type="project" value="TreeGrafter"/>
</dbReference>
<evidence type="ECO:0000259" key="1">
    <source>
        <dbReference type="Pfam" id="PF12215"/>
    </source>
</evidence>
<protein>
    <recommendedName>
        <fullName evidence="1">Glycosyl-hydrolase family 116 N-terminal domain-containing protein</fullName>
    </recommendedName>
</protein>
<dbReference type="InterPro" id="IPR052566">
    <property type="entry name" value="Non-lysos_glucosylceramidase"/>
</dbReference>
<reference evidence="2" key="1">
    <citation type="journal article" date="2023" name="Plant J.">
        <title>Genome sequences and population genomics provide insights into the demographic history, inbreeding, and mutation load of two 'living fossil' tree species of Dipteronia.</title>
        <authorList>
            <person name="Feng Y."/>
            <person name="Comes H.P."/>
            <person name="Chen J."/>
            <person name="Zhu S."/>
            <person name="Lu R."/>
            <person name="Zhang X."/>
            <person name="Li P."/>
            <person name="Qiu J."/>
            <person name="Olsen K.M."/>
            <person name="Qiu Y."/>
        </authorList>
    </citation>
    <scope>NUCLEOTIDE SEQUENCE</scope>
    <source>
        <strain evidence="2">KIB01</strain>
    </source>
</reference>